<dbReference type="Pfam" id="PF13640">
    <property type="entry name" value="2OG-FeII_Oxy_3"/>
    <property type="match status" value="1"/>
</dbReference>
<dbReference type="OMA" id="RIVIFEV"/>
<keyword evidence="5" id="KW-0808">Transferase</keyword>
<keyword evidence="6" id="KW-1185">Reference proteome</keyword>
<dbReference type="GO" id="GO:0005737">
    <property type="term" value="C:cytoplasm"/>
    <property type="evidence" value="ECO:0007669"/>
    <property type="project" value="TreeGrafter"/>
</dbReference>
<dbReference type="EMBL" id="JH993931">
    <property type="protein sequence ID" value="ELQ75733.1"/>
    <property type="molecule type" value="Genomic_DNA"/>
</dbReference>
<evidence type="ECO:0000313" key="5">
    <source>
        <dbReference type="EMBL" id="ELQ75733.1"/>
    </source>
</evidence>
<dbReference type="Gene3D" id="2.60.120.620">
    <property type="entry name" value="q2cbj1_9rhob like domain"/>
    <property type="match status" value="1"/>
</dbReference>
<comment type="cofactor">
    <cofactor evidence="1">
        <name>L-ascorbate</name>
        <dbReference type="ChEBI" id="CHEBI:38290"/>
    </cofactor>
</comment>
<dbReference type="SMART" id="SM00702">
    <property type="entry name" value="P4Hc"/>
    <property type="match status" value="1"/>
</dbReference>
<keyword evidence="2" id="KW-0223">Dioxygenase</keyword>
<dbReference type="OrthoDB" id="430522at2759"/>
<dbReference type="HOGENOM" id="CLU_816288_0_0_1"/>
<evidence type="ECO:0000259" key="4">
    <source>
        <dbReference type="SMART" id="SM00702"/>
    </source>
</evidence>
<reference evidence="5 6" key="1">
    <citation type="journal article" date="2012" name="PLoS Pathog.">
        <title>The genome of the obligate intracellular parasite Trachipleistophora hominis: new insights into microsporidian genome dynamics and reductive evolution.</title>
        <authorList>
            <person name="Heinz E."/>
            <person name="Williams T.A."/>
            <person name="Nakjang S."/>
            <person name="Noel C.J."/>
            <person name="Swan D.C."/>
            <person name="Goldberg A.V."/>
            <person name="Harris S.R."/>
            <person name="Weinmaier T."/>
            <person name="Markert S."/>
            <person name="Becher D."/>
            <person name="Bernhardt J."/>
            <person name="Dagan T."/>
            <person name="Hacker C."/>
            <person name="Lucocq J.M."/>
            <person name="Schweder T."/>
            <person name="Rattei T."/>
            <person name="Hall N."/>
            <person name="Hirt R.P."/>
            <person name="Embley T.M."/>
        </authorList>
    </citation>
    <scope>NUCLEOTIDE SEQUENCE [LARGE SCALE GENOMIC DNA]</scope>
</reference>
<dbReference type="Proteomes" id="UP000011185">
    <property type="component" value="Unassembled WGS sequence"/>
</dbReference>
<dbReference type="GO" id="GO:0005506">
    <property type="term" value="F:iron ion binding"/>
    <property type="evidence" value="ECO:0007669"/>
    <property type="project" value="InterPro"/>
</dbReference>
<evidence type="ECO:0000256" key="3">
    <source>
        <dbReference type="ARBA" id="ARBA00023002"/>
    </source>
</evidence>
<dbReference type="GO" id="GO:0019797">
    <property type="term" value="F:procollagen-proline 3-dioxygenase activity"/>
    <property type="evidence" value="ECO:0007669"/>
    <property type="project" value="UniProtKB-EC"/>
</dbReference>
<name>L7JW93_TRAHO</name>
<dbReference type="STRING" id="72359.L7JW93"/>
<gene>
    <name evidence="5" type="ORF">THOM_1312</name>
</gene>
<keyword evidence="3 5" id="KW-0560">Oxidoreductase</keyword>
<dbReference type="PANTHER" id="PTHR12117">
    <property type="entry name" value="HISTONE ACETYLTRANSFERASE COMPLEX"/>
    <property type="match status" value="1"/>
</dbReference>
<evidence type="ECO:0000256" key="2">
    <source>
        <dbReference type="ARBA" id="ARBA00022964"/>
    </source>
</evidence>
<accession>L7JW93</accession>
<dbReference type="GO" id="GO:0006449">
    <property type="term" value="P:regulation of translational termination"/>
    <property type="evidence" value="ECO:0007669"/>
    <property type="project" value="TreeGrafter"/>
</dbReference>
<dbReference type="GO" id="GO:0031418">
    <property type="term" value="F:L-ascorbic acid binding"/>
    <property type="evidence" value="ECO:0007669"/>
    <property type="project" value="InterPro"/>
</dbReference>
<dbReference type="GO" id="GO:0016740">
    <property type="term" value="F:transferase activity"/>
    <property type="evidence" value="ECO:0007669"/>
    <property type="project" value="UniProtKB-KW"/>
</dbReference>
<sequence length="361" mass="43163">MKTNNFPFVHVVIDNFLTEEEFTKIDEAYKNIKFYEKYTDLYHFFQSEELVGLEGLSFFKNKIYRAIKQLEEHDNFQNNLLCEKSTSNNAQGLLSNESKYWFNIFASYYDTGHYLLCHDDLIEDRKYAFSFYLNDFTSGELILFNEKANEEVERIDVKKNRIVIFEVSEKSFHEVNLCTQSGRKAFTGWYNINMKIERASKTFEKKKNIAKFEYVDICDEIAGDCMLMEVGDYDFEWKSKELIGPFTEQRVYLLEMQEVLVPIISNLKFIECDFYEFNANNYILVKEREQGDYYDMFVMKYIDKEIEGKEFITYIDKNGNAVFSLKFENESLYLVKRNGLNFFVPRTNYSFYLAHFVFTKQ</sequence>
<organism evidence="5 6">
    <name type="scientific">Trachipleistophora hominis</name>
    <name type="common">Microsporidian parasite</name>
    <dbReference type="NCBI Taxonomy" id="72359"/>
    <lineage>
        <taxon>Eukaryota</taxon>
        <taxon>Fungi</taxon>
        <taxon>Fungi incertae sedis</taxon>
        <taxon>Microsporidia</taxon>
        <taxon>Pleistophoridae</taxon>
        <taxon>Trachipleistophora</taxon>
    </lineage>
</organism>
<dbReference type="InterPro" id="IPR044862">
    <property type="entry name" value="Pro_4_hyd_alph_FE2OG_OXY"/>
</dbReference>
<dbReference type="InterPro" id="IPR006620">
    <property type="entry name" value="Pro_4_hyd_alph"/>
</dbReference>
<proteinExistence type="predicted"/>
<evidence type="ECO:0000256" key="1">
    <source>
        <dbReference type="ARBA" id="ARBA00001961"/>
    </source>
</evidence>
<dbReference type="EC" id="1.14.11.7" evidence="5"/>
<dbReference type="InParanoid" id="L7JW93"/>
<dbReference type="VEuPathDB" id="MicrosporidiaDB:THOM_1312"/>
<evidence type="ECO:0000313" key="6">
    <source>
        <dbReference type="Proteomes" id="UP000011185"/>
    </source>
</evidence>
<feature type="domain" description="Prolyl 4-hydroxylase alpha subunit" evidence="4">
    <location>
        <begin position="7"/>
        <end position="191"/>
    </location>
</feature>
<dbReference type="InterPro" id="IPR051842">
    <property type="entry name" value="uS12_prolyl_hydroxylase"/>
</dbReference>
<protein>
    <submittedName>
        <fullName evidence="5">Putative component of NuA3 histone acetyltransferase complex</fullName>
        <ecNumber evidence="5">1.14.11.7</ecNumber>
    </submittedName>
</protein>
<dbReference type="AlphaFoldDB" id="L7JW93"/>
<dbReference type="PANTHER" id="PTHR12117:SF0">
    <property type="entry name" value="PROLYL 3-HYDROXYLASE OGFOD1"/>
    <property type="match status" value="1"/>
</dbReference>